<dbReference type="EMBL" id="JACSPU010000005">
    <property type="protein sequence ID" value="MBD8016000.1"/>
    <property type="molecule type" value="Genomic_DNA"/>
</dbReference>
<comment type="caution">
    <text evidence="1">The sequence shown here is derived from an EMBL/GenBank/DDBJ whole genome shotgun (WGS) entry which is preliminary data.</text>
</comment>
<organism evidence="1 2">
    <name type="scientific">Planococcus wigleyi</name>
    <dbReference type="NCBI Taxonomy" id="2762216"/>
    <lineage>
        <taxon>Bacteria</taxon>
        <taxon>Bacillati</taxon>
        <taxon>Bacillota</taxon>
        <taxon>Bacilli</taxon>
        <taxon>Bacillales</taxon>
        <taxon>Caryophanaceae</taxon>
        <taxon>Planococcus</taxon>
    </lineage>
</organism>
<dbReference type="Gene3D" id="1.25.10.10">
    <property type="entry name" value="Leucine-rich Repeat Variant"/>
    <property type="match status" value="1"/>
</dbReference>
<dbReference type="RefSeq" id="WP_191716171.1">
    <property type="nucleotide sequence ID" value="NZ_JACSPU010000005.1"/>
</dbReference>
<reference evidence="1 2" key="1">
    <citation type="submission" date="2020-08" db="EMBL/GenBank/DDBJ databases">
        <title>A Genomic Blueprint of the Chicken Gut Microbiome.</title>
        <authorList>
            <person name="Gilroy R."/>
            <person name="Ravi A."/>
            <person name="Getino M."/>
            <person name="Pursley I."/>
            <person name="Horton D.L."/>
            <person name="Alikhan N.-F."/>
            <person name="Baker D."/>
            <person name="Gharbi K."/>
            <person name="Hall N."/>
            <person name="Watson M."/>
            <person name="Adriaenssens E.M."/>
            <person name="Foster-Nyarko E."/>
            <person name="Jarju S."/>
            <person name="Secka A."/>
            <person name="Antonio M."/>
            <person name="Oren A."/>
            <person name="Chaudhuri R."/>
            <person name="La Ragione R.M."/>
            <person name="Hildebrand F."/>
            <person name="Pallen M.J."/>
        </authorList>
    </citation>
    <scope>NUCLEOTIDE SEQUENCE [LARGE SCALE GENOMIC DNA]</scope>
    <source>
        <strain evidence="1 2">Sa1BUA13</strain>
    </source>
</reference>
<protein>
    <recommendedName>
        <fullName evidence="3">HEAT repeat domain-containing protein</fullName>
    </recommendedName>
</protein>
<gene>
    <name evidence="1" type="ORF">H9630_14315</name>
</gene>
<dbReference type="SUPFAM" id="SSF48371">
    <property type="entry name" value="ARM repeat"/>
    <property type="match status" value="1"/>
</dbReference>
<accession>A0ABR8WG37</accession>
<evidence type="ECO:0008006" key="3">
    <source>
        <dbReference type="Google" id="ProtNLM"/>
    </source>
</evidence>
<proteinExistence type="predicted"/>
<dbReference type="InterPro" id="IPR016024">
    <property type="entry name" value="ARM-type_fold"/>
</dbReference>
<name>A0ABR8WG37_9BACL</name>
<sequence length="181" mass="21438">MNEAIEQLFLDSKSADKDVNYQAYQQILILTEEKVDWAYEVWEQLLEDLKHPNNHQRSRAAQYLANLAKSDPENRILTDFPLLWQVTKDEKFVTARHSLQAIWKVALAGSAQKKMVLNYLMERFRTCEDEKNFTLIRSDILQGLRQLYDETLDQQIKQTALNLIENVDEPKYKKKYTAIWK</sequence>
<dbReference type="InterPro" id="IPR011989">
    <property type="entry name" value="ARM-like"/>
</dbReference>
<evidence type="ECO:0000313" key="1">
    <source>
        <dbReference type="EMBL" id="MBD8016000.1"/>
    </source>
</evidence>
<dbReference type="Proteomes" id="UP000658980">
    <property type="component" value="Unassembled WGS sequence"/>
</dbReference>
<keyword evidence="2" id="KW-1185">Reference proteome</keyword>
<evidence type="ECO:0000313" key="2">
    <source>
        <dbReference type="Proteomes" id="UP000658980"/>
    </source>
</evidence>